<dbReference type="PRINTS" id="PR01466">
    <property type="entry name" value="ARGDEIMINASE"/>
</dbReference>
<comment type="similarity">
    <text evidence="2">Belongs to the arginine deiminase family.</text>
</comment>
<keyword evidence="4" id="KW-0378">Hydrolase</keyword>
<dbReference type="PANTHER" id="PTHR47271">
    <property type="entry name" value="ARGININE DEIMINASE"/>
    <property type="match status" value="1"/>
</dbReference>
<organism evidence="7 8">
    <name type="scientific">Labilibaculum manganireducens</name>
    <dbReference type="NCBI Taxonomy" id="1940525"/>
    <lineage>
        <taxon>Bacteria</taxon>
        <taxon>Pseudomonadati</taxon>
        <taxon>Bacteroidota</taxon>
        <taxon>Bacteroidia</taxon>
        <taxon>Marinilabiliales</taxon>
        <taxon>Marinifilaceae</taxon>
        <taxon>Labilibaculum</taxon>
    </lineage>
</organism>
<dbReference type="EMBL" id="MVDE01000060">
    <property type="protein sequence ID" value="PKQ60505.1"/>
    <property type="molecule type" value="Genomic_DNA"/>
</dbReference>
<accession>A0A2N3HR22</accession>
<dbReference type="GO" id="GO:0019546">
    <property type="term" value="P:L-arginine deiminase pathway"/>
    <property type="evidence" value="ECO:0007669"/>
    <property type="project" value="TreeGrafter"/>
</dbReference>
<comment type="caution">
    <text evidence="7">The sequence shown here is derived from an EMBL/GenBank/DDBJ whole genome shotgun (WGS) entry which is preliminary data.</text>
</comment>
<dbReference type="PIRSF" id="PIRSF006356">
    <property type="entry name" value="Arg_deiminase"/>
    <property type="match status" value="1"/>
</dbReference>
<sequence>MTKYVELNVRSEIGELEGVILHTPGSEVENMTPENAERALYSDILNLSVAKDEYKQLSGVLSEISETYQVKDLLADVLADEKAKENVIDQISAMEPQISVKGNTYCIKDFLLQQTPLDLASLLIEGVPLKRDNLTKFLSKERYAMRPLHNFFFTRDASMSVLDEVLIGKMASSVRDRESLIMQAIFDYTPGFKTKTVNPIDNPEMDPNCTIEGGDVLIAREDIMIIGNGTRTSTQGIDFILAQLLCQKDKTQRHLLIQELPSHPESFIHLDMVFTLLDVDKCMVYEPLIIRPNKYQTVHIAIENGKVISITRENNLLQALKKLGMDLKPIYCGGNGDPWNQEREQWHSGANFFAVGPGKVIGYGRNVHTMDAMNKNGFEILRAKDIIRHKVELSDYEKYVITLEGSELPRGGGGARCMTMPVRRKPVNW</sequence>
<dbReference type="RefSeq" id="WP_101311792.1">
    <property type="nucleotide sequence ID" value="NZ_CAXXEE010000003.1"/>
</dbReference>
<protein>
    <recommendedName>
        <fullName evidence="3">arginine deiminase</fullName>
        <ecNumber evidence="3">3.5.3.6</ecNumber>
    </recommendedName>
</protein>
<dbReference type="Pfam" id="PF02274">
    <property type="entry name" value="ADI"/>
    <property type="match status" value="1"/>
</dbReference>
<evidence type="ECO:0000256" key="4">
    <source>
        <dbReference type="ARBA" id="ARBA00022801"/>
    </source>
</evidence>
<dbReference type="Proteomes" id="UP000233618">
    <property type="component" value="Unassembled WGS sequence"/>
</dbReference>
<evidence type="ECO:0000256" key="3">
    <source>
        <dbReference type="ARBA" id="ARBA00012171"/>
    </source>
</evidence>
<dbReference type="GO" id="GO:0016990">
    <property type="term" value="F:arginine deiminase activity"/>
    <property type="evidence" value="ECO:0007669"/>
    <property type="project" value="UniProtKB-EC"/>
</dbReference>
<evidence type="ECO:0000313" key="7">
    <source>
        <dbReference type="EMBL" id="PKQ60505.1"/>
    </source>
</evidence>
<gene>
    <name evidence="7" type="ORF">BZG01_20865</name>
</gene>
<comment type="catalytic activity">
    <reaction evidence="5">
        <text>L-arginine + H2O = L-citrulline + NH4(+)</text>
        <dbReference type="Rhea" id="RHEA:19597"/>
        <dbReference type="ChEBI" id="CHEBI:15377"/>
        <dbReference type="ChEBI" id="CHEBI:28938"/>
        <dbReference type="ChEBI" id="CHEBI:32682"/>
        <dbReference type="ChEBI" id="CHEBI:57743"/>
        <dbReference type="EC" id="3.5.3.6"/>
    </reaction>
</comment>
<reference evidence="7 8" key="1">
    <citation type="journal article" date="2017" name="Front. Microbiol.">
        <title>Labilibaculum manganireducens gen. nov., sp. nov. and Labilibaculum filiforme sp. nov., Novel Bacteroidetes Isolated from Subsurface Sediments of the Baltic Sea.</title>
        <authorList>
            <person name="Vandieken V."/>
            <person name="Marshall I.P."/>
            <person name="Niemann H."/>
            <person name="Engelen B."/>
            <person name="Cypionka H."/>
        </authorList>
    </citation>
    <scope>NUCLEOTIDE SEQUENCE [LARGE SCALE GENOMIC DNA]</scope>
    <source>
        <strain evidence="7 8">59.10-2M</strain>
    </source>
</reference>
<proteinExistence type="inferred from homology"/>
<evidence type="ECO:0000256" key="5">
    <source>
        <dbReference type="ARBA" id="ARBA00049429"/>
    </source>
</evidence>
<comment type="pathway">
    <text evidence="1">Amino-acid degradation; L-arginine degradation via ADI pathway; carbamoyl phosphate from L-arginine: step 1/2.</text>
</comment>
<dbReference type="Gene3D" id="1.10.3930.10">
    <property type="entry name" value="Arginine deiminase"/>
    <property type="match status" value="1"/>
</dbReference>
<feature type="active site" description="Amidino-cysteine intermediate" evidence="6">
    <location>
        <position position="417"/>
    </location>
</feature>
<evidence type="ECO:0000313" key="8">
    <source>
        <dbReference type="Proteomes" id="UP000233618"/>
    </source>
</evidence>
<keyword evidence="8" id="KW-1185">Reference proteome</keyword>
<evidence type="ECO:0000256" key="2">
    <source>
        <dbReference type="ARBA" id="ARBA00010206"/>
    </source>
</evidence>
<dbReference type="InterPro" id="IPR003876">
    <property type="entry name" value="Arg_deiminase"/>
</dbReference>
<dbReference type="Gene3D" id="3.75.10.10">
    <property type="entry name" value="L-arginine/glycine Amidinotransferase, Chain A"/>
    <property type="match status" value="1"/>
</dbReference>
<evidence type="ECO:0000256" key="6">
    <source>
        <dbReference type="PIRSR" id="PIRSR006356-1"/>
    </source>
</evidence>
<dbReference type="PANTHER" id="PTHR47271:SF2">
    <property type="entry name" value="ARGININE DEIMINASE"/>
    <property type="match status" value="1"/>
</dbReference>
<name>A0A2N3HR22_9BACT</name>
<dbReference type="EC" id="3.5.3.6" evidence="3"/>
<dbReference type="SUPFAM" id="SSF55909">
    <property type="entry name" value="Pentein"/>
    <property type="match status" value="1"/>
</dbReference>
<evidence type="ECO:0000256" key="1">
    <source>
        <dbReference type="ARBA" id="ARBA00005213"/>
    </source>
</evidence>
<dbReference type="AlphaFoldDB" id="A0A2N3HR22"/>